<dbReference type="RefSeq" id="WP_387993092.1">
    <property type="nucleotide sequence ID" value="NZ_JBHSGR010000027.1"/>
</dbReference>
<evidence type="ECO:0000259" key="2">
    <source>
        <dbReference type="Pfam" id="PF02254"/>
    </source>
</evidence>
<dbReference type="EMBL" id="JBHSGR010000027">
    <property type="protein sequence ID" value="MFC4695707.1"/>
    <property type="molecule type" value="Genomic_DNA"/>
</dbReference>
<keyword evidence="4" id="KW-1185">Reference proteome</keyword>
<dbReference type="SUPFAM" id="SSF81324">
    <property type="entry name" value="Voltage-gated potassium channels"/>
    <property type="match status" value="1"/>
</dbReference>
<keyword evidence="1" id="KW-0472">Membrane</keyword>
<dbReference type="PANTHER" id="PTHR43833">
    <property type="entry name" value="POTASSIUM CHANNEL PROTEIN 2-RELATED-RELATED"/>
    <property type="match status" value="1"/>
</dbReference>
<keyword evidence="1" id="KW-0812">Transmembrane</keyword>
<accession>A0ABV9LQW1</accession>
<dbReference type="PANTHER" id="PTHR43833:SF11">
    <property type="entry name" value="VOLTAGE-GATED POTASSIUM CHANNEL KCH"/>
    <property type="match status" value="1"/>
</dbReference>
<dbReference type="Gene3D" id="1.10.287.70">
    <property type="match status" value="1"/>
</dbReference>
<reference evidence="4" key="1">
    <citation type="journal article" date="2019" name="Int. J. Syst. Evol. Microbiol.">
        <title>The Global Catalogue of Microorganisms (GCM) 10K type strain sequencing project: providing services to taxonomists for standard genome sequencing and annotation.</title>
        <authorList>
            <consortium name="The Broad Institute Genomics Platform"/>
            <consortium name="The Broad Institute Genome Sequencing Center for Infectious Disease"/>
            <person name="Wu L."/>
            <person name="Ma J."/>
        </authorList>
    </citation>
    <scope>NUCLEOTIDE SEQUENCE [LARGE SCALE GENOMIC DNA]</scope>
    <source>
        <strain evidence="4">CCUG 62763</strain>
    </source>
</reference>
<dbReference type="SUPFAM" id="SSF51735">
    <property type="entry name" value="NAD(P)-binding Rossmann-fold domains"/>
    <property type="match status" value="2"/>
</dbReference>
<protein>
    <submittedName>
        <fullName evidence="3">NAD-binding protein</fullName>
    </submittedName>
</protein>
<dbReference type="InterPro" id="IPR003148">
    <property type="entry name" value="RCK_N"/>
</dbReference>
<dbReference type="Gene3D" id="3.40.50.720">
    <property type="entry name" value="NAD(P)-binding Rossmann-like Domain"/>
    <property type="match status" value="2"/>
</dbReference>
<evidence type="ECO:0000313" key="4">
    <source>
        <dbReference type="Proteomes" id="UP001596025"/>
    </source>
</evidence>
<dbReference type="Pfam" id="PF02254">
    <property type="entry name" value="TrkA_N"/>
    <property type="match status" value="2"/>
</dbReference>
<name>A0ABV9LQW1_9ACTN</name>
<proteinExistence type="predicted"/>
<gene>
    <name evidence="3" type="ORF">ACFO3M_20055</name>
</gene>
<feature type="transmembrane region" description="Helical" evidence="1">
    <location>
        <begin position="103"/>
        <end position="127"/>
    </location>
</feature>
<dbReference type="Proteomes" id="UP001596025">
    <property type="component" value="Unassembled WGS sequence"/>
</dbReference>
<feature type="domain" description="RCK N-terminal" evidence="2">
    <location>
        <begin position="319"/>
        <end position="424"/>
    </location>
</feature>
<evidence type="ECO:0000256" key="1">
    <source>
        <dbReference type="SAM" id="Phobius"/>
    </source>
</evidence>
<evidence type="ECO:0000313" key="3">
    <source>
        <dbReference type="EMBL" id="MFC4695707.1"/>
    </source>
</evidence>
<keyword evidence="1" id="KW-1133">Transmembrane helix</keyword>
<sequence>METAPPPPVTTRGRRIRRRAPVVPRAEGSATVFTVLRRMRAPLITLIVIFAVSVLGLSLVPGVDADGQPARLSPFDAFYVMSYTATTIGFGEIPYAFSYAQRMWVTGAIYLTVVGWAYAIGSLLALLQDRAFRQAMALRHVSRKVTRLREPFLLICGYGQAGETLGLSLDALGRRFTVVDIAESRIDALEIAPHRGDVPGVVGDARDPHVLGVAGLGHPWCEGVLAVTGDDEANLAVAMAAALLRPELTVVTRTTSAAVAERMSRFGSPTVINPFDRFGDHLRLALRTPASYQLTTWLESGPGAELPPRGTAPAPGRWVVCGYGRFGRHFAADLGAEGLEVTVVDTTPGDGVVEGDAADPDVIRRTDLATAVGLVAGTDNDTTNLSLVAEARRVNPSLFVAARQNQPADAALFAAMEVDALLVPTEVVAHDAYARLSTPLLWRFLRELPGQSDEWSAGVVERLLDACGAHLEALWKVRLTPEDAPALHPRLAGGCFRLGDLLRDPADRDQTLLAVPLLLLRGEEAVLTPDPGTVLEPGDELLFAGRAAVHREVEATLFIDGVADYLVTGQRVPQSWIWRKLSRSAPVEDAAPAP</sequence>
<dbReference type="InterPro" id="IPR050721">
    <property type="entry name" value="Trk_Ktr_HKT_K-transport"/>
</dbReference>
<organism evidence="3 4">
    <name type="scientific">Geodermatophilus arenarius</name>
    <dbReference type="NCBI Taxonomy" id="1137990"/>
    <lineage>
        <taxon>Bacteria</taxon>
        <taxon>Bacillati</taxon>
        <taxon>Actinomycetota</taxon>
        <taxon>Actinomycetes</taxon>
        <taxon>Geodermatophilales</taxon>
        <taxon>Geodermatophilaceae</taxon>
        <taxon>Geodermatophilus</taxon>
    </lineage>
</organism>
<feature type="transmembrane region" description="Helical" evidence="1">
    <location>
        <begin position="77"/>
        <end position="97"/>
    </location>
</feature>
<feature type="transmembrane region" description="Helical" evidence="1">
    <location>
        <begin position="43"/>
        <end position="65"/>
    </location>
</feature>
<comment type="caution">
    <text evidence="3">The sequence shown here is derived from an EMBL/GenBank/DDBJ whole genome shotgun (WGS) entry which is preliminary data.</text>
</comment>
<dbReference type="InterPro" id="IPR036291">
    <property type="entry name" value="NAD(P)-bd_dom_sf"/>
</dbReference>
<feature type="domain" description="RCK N-terminal" evidence="2">
    <location>
        <begin position="154"/>
        <end position="274"/>
    </location>
</feature>